<name>A0ABM9DV08_9HYPH</name>
<dbReference type="EMBL" id="CAKXZS010000018">
    <property type="protein sequence ID" value="CAH2400519.1"/>
    <property type="molecule type" value="Genomic_DNA"/>
</dbReference>
<evidence type="ECO:0000313" key="2">
    <source>
        <dbReference type="EMBL" id="CAH2400519.1"/>
    </source>
</evidence>
<accession>A0ABM9DV08</accession>
<feature type="region of interest" description="Disordered" evidence="1">
    <location>
        <begin position="1"/>
        <end position="59"/>
    </location>
</feature>
<gene>
    <name evidence="2" type="ORF">MES4922_250018</name>
</gene>
<protein>
    <recommendedName>
        <fullName evidence="4">Propionyl-coenzyme A carboxylase alpha polypeptide</fullName>
    </recommendedName>
</protein>
<dbReference type="Proteomes" id="UP001152604">
    <property type="component" value="Unassembled WGS sequence"/>
</dbReference>
<reference evidence="2" key="1">
    <citation type="submission" date="2022-03" db="EMBL/GenBank/DDBJ databases">
        <authorList>
            <person name="Brunel B."/>
        </authorList>
    </citation>
    <scope>NUCLEOTIDE SEQUENCE</scope>
    <source>
        <strain evidence="2">STM4922sample</strain>
    </source>
</reference>
<comment type="caution">
    <text evidence="2">The sequence shown here is derived from an EMBL/GenBank/DDBJ whole genome shotgun (WGS) entry which is preliminary data.</text>
</comment>
<evidence type="ECO:0000313" key="3">
    <source>
        <dbReference type="Proteomes" id="UP001152604"/>
    </source>
</evidence>
<organism evidence="2 3">
    <name type="scientific">Mesorhizobium ventifaucium</name>
    <dbReference type="NCBI Taxonomy" id="666020"/>
    <lineage>
        <taxon>Bacteria</taxon>
        <taxon>Pseudomonadati</taxon>
        <taxon>Pseudomonadota</taxon>
        <taxon>Alphaproteobacteria</taxon>
        <taxon>Hyphomicrobiales</taxon>
        <taxon>Phyllobacteriaceae</taxon>
        <taxon>Mesorhizobium</taxon>
    </lineage>
</organism>
<evidence type="ECO:0000256" key="1">
    <source>
        <dbReference type="SAM" id="MobiDB-lite"/>
    </source>
</evidence>
<proteinExistence type="predicted"/>
<evidence type="ECO:0008006" key="4">
    <source>
        <dbReference type="Google" id="ProtNLM"/>
    </source>
</evidence>
<sequence>MGMPLSLPAVDRVFNPTGPALSGGEARALLRDPQPAPAKRMKSPLREGTGSGLSLGECPSGCILRNRPLHL</sequence>
<keyword evidence="3" id="KW-1185">Reference proteome</keyword>